<evidence type="ECO:0000313" key="4">
    <source>
        <dbReference type="EMBL" id="CAH1261789.1"/>
    </source>
</evidence>
<dbReference type="Gene3D" id="3.40.630.30">
    <property type="match status" value="1"/>
</dbReference>
<dbReference type="InterPro" id="IPR016181">
    <property type="entry name" value="Acyl_CoA_acyltransferase"/>
</dbReference>
<keyword evidence="2" id="KW-1133">Transmembrane helix</keyword>
<evidence type="ECO:0000259" key="3">
    <source>
        <dbReference type="PROSITE" id="PS51186"/>
    </source>
</evidence>
<keyword evidence="1" id="KW-0808">Transferase</keyword>
<dbReference type="OrthoDB" id="41532at2759"/>
<feature type="transmembrane region" description="Helical" evidence="2">
    <location>
        <begin position="56"/>
        <end position="73"/>
    </location>
</feature>
<dbReference type="Pfam" id="PF00583">
    <property type="entry name" value="Acetyltransf_1"/>
    <property type="match status" value="1"/>
</dbReference>
<evidence type="ECO:0000313" key="5">
    <source>
        <dbReference type="Proteomes" id="UP000838412"/>
    </source>
</evidence>
<dbReference type="PROSITE" id="PS51186">
    <property type="entry name" value="GNAT"/>
    <property type="match status" value="1"/>
</dbReference>
<dbReference type="AlphaFoldDB" id="A0A8J9ZTB2"/>
<feature type="transmembrane region" description="Helical" evidence="2">
    <location>
        <begin position="29"/>
        <end position="49"/>
    </location>
</feature>
<reference evidence="4" key="1">
    <citation type="submission" date="2022-01" db="EMBL/GenBank/DDBJ databases">
        <authorList>
            <person name="Braso-Vives M."/>
        </authorList>
    </citation>
    <scope>NUCLEOTIDE SEQUENCE</scope>
</reference>
<evidence type="ECO:0000256" key="1">
    <source>
        <dbReference type="ARBA" id="ARBA00022679"/>
    </source>
</evidence>
<keyword evidence="2" id="KW-0812">Transmembrane</keyword>
<dbReference type="GO" id="GO:0008080">
    <property type="term" value="F:N-acetyltransferase activity"/>
    <property type="evidence" value="ECO:0007669"/>
    <property type="project" value="InterPro"/>
</dbReference>
<dbReference type="Proteomes" id="UP000838412">
    <property type="component" value="Chromosome 4"/>
</dbReference>
<dbReference type="PANTHER" id="PTHR13947">
    <property type="entry name" value="GNAT FAMILY N-ACETYLTRANSFERASE"/>
    <property type="match status" value="1"/>
</dbReference>
<dbReference type="EMBL" id="OV696689">
    <property type="protein sequence ID" value="CAH1261789.1"/>
    <property type="molecule type" value="Genomic_DNA"/>
</dbReference>
<organism evidence="4 5">
    <name type="scientific">Branchiostoma lanceolatum</name>
    <name type="common">Common lancelet</name>
    <name type="synonym">Amphioxus lanceolatum</name>
    <dbReference type="NCBI Taxonomy" id="7740"/>
    <lineage>
        <taxon>Eukaryota</taxon>
        <taxon>Metazoa</taxon>
        <taxon>Chordata</taxon>
        <taxon>Cephalochordata</taxon>
        <taxon>Leptocardii</taxon>
        <taxon>Amphioxiformes</taxon>
        <taxon>Branchiostomatidae</taxon>
        <taxon>Branchiostoma</taxon>
    </lineage>
</organism>
<accession>A0A8J9ZTB2</accession>
<keyword evidence="2" id="KW-0472">Membrane</keyword>
<protein>
    <submittedName>
        <fullName evidence="4">Hypp2454 protein</fullName>
    </submittedName>
</protein>
<sequence>METDPNNVTIRKLRQDEESQARDIIVSGIYTQLVTVLGAIRLLIVATLLRCCFSCFWRMYVAYGFLMAIFYAVSNSVWVSVILTAVSCLPAAYGIQYTIYLHWLRARRMELDHLYSWYNAKSYKTGRKFWVAVCDGKVIGTAAVEKTSNTEAELKWMSVLPEYRRRGVGTRLMKRFEGYCRCEGVEKMVIGTSRLQPEAVRLFKRSGFVCTLTVAGGIFRFEKMI</sequence>
<keyword evidence="5" id="KW-1185">Reference proteome</keyword>
<evidence type="ECO:0000256" key="2">
    <source>
        <dbReference type="SAM" id="Phobius"/>
    </source>
</evidence>
<feature type="transmembrane region" description="Helical" evidence="2">
    <location>
        <begin position="79"/>
        <end position="100"/>
    </location>
</feature>
<gene>
    <name evidence="4" type="primary">Hypp2454</name>
    <name evidence="4" type="ORF">BLAG_LOCUS17108</name>
</gene>
<dbReference type="CDD" id="cd04301">
    <property type="entry name" value="NAT_SF"/>
    <property type="match status" value="1"/>
</dbReference>
<dbReference type="InterPro" id="IPR050769">
    <property type="entry name" value="NAT_camello-type"/>
</dbReference>
<dbReference type="PANTHER" id="PTHR13947:SF37">
    <property type="entry name" value="LD18367P"/>
    <property type="match status" value="1"/>
</dbReference>
<name>A0A8J9ZTB2_BRALA</name>
<feature type="domain" description="N-acetyltransferase" evidence="3">
    <location>
        <begin position="80"/>
        <end position="225"/>
    </location>
</feature>
<proteinExistence type="predicted"/>
<dbReference type="SUPFAM" id="SSF55729">
    <property type="entry name" value="Acyl-CoA N-acyltransferases (Nat)"/>
    <property type="match status" value="1"/>
</dbReference>
<dbReference type="InterPro" id="IPR000182">
    <property type="entry name" value="GNAT_dom"/>
</dbReference>